<accession>A0A7I7W475</accession>
<dbReference type="EMBL" id="MVHM01000018">
    <property type="protein sequence ID" value="ORA33616.1"/>
    <property type="molecule type" value="Genomic_DNA"/>
</dbReference>
<evidence type="ECO:0008006" key="5">
    <source>
        <dbReference type="Google" id="ProtNLM"/>
    </source>
</evidence>
<dbReference type="EMBL" id="AP022606">
    <property type="protein sequence ID" value="BBZ11585.1"/>
    <property type="molecule type" value="Genomic_DNA"/>
</dbReference>
<gene>
    <name evidence="2" type="ORF">BST20_22390</name>
    <name evidence="1" type="ORF">MBRA_17800</name>
</gene>
<protein>
    <recommendedName>
        <fullName evidence="5">DNA-binding protein</fullName>
    </recommendedName>
</protein>
<name>A0A7I7W475_9MYCO</name>
<dbReference type="Proteomes" id="UP000192441">
    <property type="component" value="Unassembled WGS sequence"/>
</dbReference>
<evidence type="ECO:0000313" key="4">
    <source>
        <dbReference type="Proteomes" id="UP000467379"/>
    </source>
</evidence>
<reference evidence="1 4" key="2">
    <citation type="journal article" date="2019" name="Emerg. Microbes Infect.">
        <title>Comprehensive subspecies identification of 175 nontuberculous mycobacteria species based on 7547 genomic profiles.</title>
        <authorList>
            <person name="Matsumoto Y."/>
            <person name="Kinjo T."/>
            <person name="Motooka D."/>
            <person name="Nabeya D."/>
            <person name="Jung N."/>
            <person name="Uechi K."/>
            <person name="Horii T."/>
            <person name="Iida T."/>
            <person name="Fujita J."/>
            <person name="Nakamura S."/>
        </authorList>
    </citation>
    <scope>NUCLEOTIDE SEQUENCE [LARGE SCALE GENOMIC DNA]</scope>
    <source>
        <strain evidence="1 4">JCM 12687</strain>
    </source>
</reference>
<evidence type="ECO:0000313" key="1">
    <source>
        <dbReference type="EMBL" id="BBZ11585.1"/>
    </source>
</evidence>
<evidence type="ECO:0000313" key="3">
    <source>
        <dbReference type="Proteomes" id="UP000192441"/>
    </source>
</evidence>
<evidence type="ECO:0000313" key="2">
    <source>
        <dbReference type="EMBL" id="ORA33616.1"/>
    </source>
</evidence>
<proteinExistence type="predicted"/>
<reference evidence="1" key="3">
    <citation type="submission" date="2020-02" db="EMBL/GenBank/DDBJ databases">
        <authorList>
            <person name="Matsumoto Y."/>
            <person name="Motooka D."/>
            <person name="Nakamura S."/>
        </authorList>
    </citation>
    <scope>NUCLEOTIDE SEQUENCE</scope>
    <source>
        <strain evidence="1">JCM 12687</strain>
    </source>
</reference>
<dbReference type="Proteomes" id="UP000467379">
    <property type="component" value="Chromosome"/>
</dbReference>
<dbReference type="OrthoDB" id="4330189at2"/>
<reference evidence="2 3" key="1">
    <citation type="submission" date="2016-12" db="EMBL/GenBank/DDBJ databases">
        <title>The new phylogeny of genus Mycobacterium.</title>
        <authorList>
            <person name="Tortoli E."/>
            <person name="Trovato A."/>
            <person name="Cirillo D.M."/>
        </authorList>
    </citation>
    <scope>NUCLEOTIDE SEQUENCE [LARGE SCALE GENOMIC DNA]</scope>
    <source>
        <strain evidence="2 3">DSM 44624</strain>
    </source>
</reference>
<organism evidence="2 3">
    <name type="scientific">Mycobacterium branderi</name>
    <dbReference type="NCBI Taxonomy" id="43348"/>
    <lineage>
        <taxon>Bacteria</taxon>
        <taxon>Bacillati</taxon>
        <taxon>Actinomycetota</taxon>
        <taxon>Actinomycetes</taxon>
        <taxon>Mycobacteriales</taxon>
        <taxon>Mycobacteriaceae</taxon>
        <taxon>Mycobacterium</taxon>
    </lineage>
</organism>
<dbReference type="RefSeq" id="WP_083133597.1">
    <property type="nucleotide sequence ID" value="NZ_AP022606.1"/>
</dbReference>
<dbReference type="AlphaFoldDB" id="A0A7I7W475"/>
<sequence>MDDIIPASEMKNLFPGTTDQTWAAKRHRGNGPVFIRLGGHDGRRIYYRRADIEAWLEESRFTRTDRAAAPAARPPQDAA</sequence>
<keyword evidence="4" id="KW-1185">Reference proteome</keyword>